<dbReference type="Gene3D" id="3.20.20.140">
    <property type="entry name" value="Metal-dependent hydrolases"/>
    <property type="match status" value="1"/>
</dbReference>
<dbReference type="Pfam" id="PF01979">
    <property type="entry name" value="Amidohydro_1"/>
    <property type="match status" value="1"/>
</dbReference>
<keyword evidence="4" id="KW-1185">Reference proteome</keyword>
<gene>
    <name evidence="3" type="ORF">Q5722_00220</name>
</gene>
<dbReference type="SUPFAM" id="SSF51556">
    <property type="entry name" value="Metallo-dependent hydrolases"/>
    <property type="match status" value="1"/>
</dbReference>
<reference evidence="3 4" key="1">
    <citation type="submission" date="2023-07" db="EMBL/GenBank/DDBJ databases">
        <title>Nocardioides sp. nov WY-20 isolated from soil.</title>
        <authorList>
            <person name="Liu B."/>
            <person name="Wan Y."/>
        </authorList>
    </citation>
    <scope>NUCLEOTIDE SEQUENCE [LARGE SCALE GENOMIC DNA]</scope>
    <source>
        <strain evidence="3 4">WY-20</strain>
    </source>
</reference>
<organism evidence="3 4">
    <name type="scientific">Nocardioides jiangxiensis</name>
    <dbReference type="NCBI Taxonomy" id="3064524"/>
    <lineage>
        <taxon>Bacteria</taxon>
        <taxon>Bacillati</taxon>
        <taxon>Actinomycetota</taxon>
        <taxon>Actinomycetes</taxon>
        <taxon>Propionibacteriales</taxon>
        <taxon>Nocardioidaceae</taxon>
        <taxon>Nocardioides</taxon>
    </lineage>
</organism>
<evidence type="ECO:0000256" key="1">
    <source>
        <dbReference type="ARBA" id="ARBA00022801"/>
    </source>
</evidence>
<dbReference type="EC" id="3.5.3.13" evidence="3"/>
<proteinExistence type="predicted"/>
<dbReference type="PANTHER" id="PTHR43794">
    <property type="entry name" value="AMINOHYDROLASE SSNA-RELATED"/>
    <property type="match status" value="1"/>
</dbReference>
<evidence type="ECO:0000313" key="4">
    <source>
        <dbReference type="Proteomes" id="UP001233314"/>
    </source>
</evidence>
<dbReference type="RefSeq" id="WP_305026206.1">
    <property type="nucleotide sequence ID" value="NZ_JAUQTA010000001.1"/>
</dbReference>
<dbReference type="InterPro" id="IPR050287">
    <property type="entry name" value="MTA/SAH_deaminase"/>
</dbReference>
<keyword evidence="1 3" id="KW-0378">Hydrolase</keyword>
<dbReference type="InterPro" id="IPR032466">
    <property type="entry name" value="Metal_Hydrolase"/>
</dbReference>
<dbReference type="InterPro" id="IPR006680">
    <property type="entry name" value="Amidohydro-rel"/>
</dbReference>
<dbReference type="SUPFAM" id="SSF51338">
    <property type="entry name" value="Composite domain of metallo-dependent hydrolases"/>
    <property type="match status" value="1"/>
</dbReference>
<dbReference type="NCBIfam" id="TIGR02022">
    <property type="entry name" value="hutF"/>
    <property type="match status" value="1"/>
</dbReference>
<dbReference type="EMBL" id="JAUQTA010000001">
    <property type="protein sequence ID" value="MDO7866784.1"/>
    <property type="molecule type" value="Genomic_DNA"/>
</dbReference>
<evidence type="ECO:0000259" key="2">
    <source>
        <dbReference type="Pfam" id="PF01979"/>
    </source>
</evidence>
<dbReference type="Proteomes" id="UP001233314">
    <property type="component" value="Unassembled WGS sequence"/>
</dbReference>
<sequence>MSPAAYLADHAWLGGGQARSDVLIHVEGERIRSVTPGVRAAPAGAVRLRGLTIPGMANAHSHAFHRALRGRTHRGGGTFWTWRDDMYAIASRLTPDSYLDLARATYAEMALAGITAVGEFHYLHHGPGGRPYAAANAMGEALIAAAAEAGIRITLLDACYLTGAPGAPLEGPQLRFGDGDADAWAARASQLSGAAHARIGAAIHSVRAVPADQLSTVAAWAAERDAPLHVHLSEQRAENAACRAHHGCTPTELLARHGALGPRSTAVHATHLTDGDVAALAGSRTTVCMTPTTERDLADGIGPARELATAGSPLSLGSDSNAVIDLLEEARSLEMDERLRTERRGHWTAAELLTAATADGHACLGWADAGRIEAGALADLTTVSLDSVRLAGWAAGSLLESLVFAGGAPDVTDVVVGGRAVVRDRQHVTVGDVAGRLHRAIAGVTDAPVCLPPGGTGAGVSP</sequence>
<evidence type="ECO:0000313" key="3">
    <source>
        <dbReference type="EMBL" id="MDO7866784.1"/>
    </source>
</evidence>
<feature type="domain" description="Amidohydrolase-related" evidence="2">
    <location>
        <begin position="53"/>
        <end position="421"/>
    </location>
</feature>
<name>A0ABT9AWP9_9ACTN</name>
<accession>A0ABT9AWP9</accession>
<dbReference type="NCBIfam" id="NF006681">
    <property type="entry name" value="PRK09229.1-2"/>
    <property type="match status" value="1"/>
</dbReference>
<dbReference type="InterPro" id="IPR011059">
    <property type="entry name" value="Metal-dep_hydrolase_composite"/>
</dbReference>
<dbReference type="GO" id="GO:0050416">
    <property type="term" value="F:formimidoylglutamate deiminase activity"/>
    <property type="evidence" value="ECO:0007669"/>
    <property type="project" value="UniProtKB-EC"/>
</dbReference>
<dbReference type="Gene3D" id="2.30.40.10">
    <property type="entry name" value="Urease, subunit C, domain 1"/>
    <property type="match status" value="1"/>
</dbReference>
<protein>
    <submittedName>
        <fullName evidence="3">Formimidoylglutamate deiminase</fullName>
        <ecNumber evidence="3">3.5.3.13</ecNumber>
    </submittedName>
</protein>
<dbReference type="InterPro" id="IPR010252">
    <property type="entry name" value="HutF"/>
</dbReference>
<comment type="caution">
    <text evidence="3">The sequence shown here is derived from an EMBL/GenBank/DDBJ whole genome shotgun (WGS) entry which is preliminary data.</text>
</comment>
<dbReference type="PANTHER" id="PTHR43794:SF11">
    <property type="entry name" value="AMIDOHYDROLASE-RELATED DOMAIN-CONTAINING PROTEIN"/>
    <property type="match status" value="1"/>
</dbReference>